<evidence type="ECO:0000313" key="2">
    <source>
        <dbReference type="WBParaSite" id="JU765_v2.g7625.t1"/>
    </source>
</evidence>
<reference evidence="2" key="1">
    <citation type="submission" date="2022-11" db="UniProtKB">
        <authorList>
            <consortium name="WormBaseParasite"/>
        </authorList>
    </citation>
    <scope>IDENTIFICATION</scope>
</reference>
<name>A0AC34RKE4_9BILA</name>
<evidence type="ECO:0000313" key="1">
    <source>
        <dbReference type="Proteomes" id="UP000887576"/>
    </source>
</evidence>
<protein>
    <submittedName>
        <fullName evidence="2">Uncharacterized protein</fullName>
    </submittedName>
</protein>
<accession>A0AC34RKE4</accession>
<organism evidence="1 2">
    <name type="scientific">Panagrolaimus sp. JU765</name>
    <dbReference type="NCBI Taxonomy" id="591449"/>
    <lineage>
        <taxon>Eukaryota</taxon>
        <taxon>Metazoa</taxon>
        <taxon>Ecdysozoa</taxon>
        <taxon>Nematoda</taxon>
        <taxon>Chromadorea</taxon>
        <taxon>Rhabditida</taxon>
        <taxon>Tylenchina</taxon>
        <taxon>Panagrolaimomorpha</taxon>
        <taxon>Panagrolaimoidea</taxon>
        <taxon>Panagrolaimidae</taxon>
        <taxon>Panagrolaimus</taxon>
    </lineage>
</organism>
<proteinExistence type="predicted"/>
<sequence>MDLCVKLQKQICNVFTRGQFLENYDEVKLHKIKLDLMEVQMQFSWVHYLLDDEVPDHWLDKIDDEAQSFSSLENLTTLIKRRNISLRPTTTITMNFGKGISLAVGVFYLILEQKLETGVYLDEKTSKPVQSKSYYVKQPTQESQMIGLADL</sequence>
<dbReference type="Proteomes" id="UP000887576">
    <property type="component" value="Unplaced"/>
</dbReference>
<dbReference type="WBParaSite" id="JU765_v2.g7625.t1">
    <property type="protein sequence ID" value="JU765_v2.g7625.t1"/>
    <property type="gene ID" value="JU765_v2.g7625"/>
</dbReference>